<accession>A0A371EQW6</accession>
<evidence type="ECO:0000313" key="2">
    <source>
        <dbReference type="Proteomes" id="UP000257109"/>
    </source>
</evidence>
<evidence type="ECO:0000313" key="1">
    <source>
        <dbReference type="EMBL" id="RDX68404.1"/>
    </source>
</evidence>
<organism evidence="1 2">
    <name type="scientific">Mucuna pruriens</name>
    <name type="common">Velvet bean</name>
    <name type="synonym">Dolichos pruriens</name>
    <dbReference type="NCBI Taxonomy" id="157652"/>
    <lineage>
        <taxon>Eukaryota</taxon>
        <taxon>Viridiplantae</taxon>
        <taxon>Streptophyta</taxon>
        <taxon>Embryophyta</taxon>
        <taxon>Tracheophyta</taxon>
        <taxon>Spermatophyta</taxon>
        <taxon>Magnoliopsida</taxon>
        <taxon>eudicotyledons</taxon>
        <taxon>Gunneridae</taxon>
        <taxon>Pentapetalae</taxon>
        <taxon>rosids</taxon>
        <taxon>fabids</taxon>
        <taxon>Fabales</taxon>
        <taxon>Fabaceae</taxon>
        <taxon>Papilionoideae</taxon>
        <taxon>50 kb inversion clade</taxon>
        <taxon>NPAAA clade</taxon>
        <taxon>indigoferoid/millettioid clade</taxon>
        <taxon>Phaseoleae</taxon>
        <taxon>Mucuna</taxon>
    </lineage>
</organism>
<name>A0A371EQW6_MUCPR</name>
<gene>
    <name evidence="1" type="ORF">CR513_52612</name>
</gene>
<keyword evidence="2" id="KW-1185">Reference proteome</keyword>
<reference evidence="1" key="1">
    <citation type="submission" date="2018-05" db="EMBL/GenBank/DDBJ databases">
        <title>Draft genome of Mucuna pruriens seed.</title>
        <authorList>
            <person name="Nnadi N.E."/>
            <person name="Vos R."/>
            <person name="Hasami M.H."/>
            <person name="Devisetty U.K."/>
            <person name="Aguiy J.C."/>
        </authorList>
    </citation>
    <scope>NUCLEOTIDE SEQUENCE [LARGE SCALE GENOMIC DNA]</scope>
    <source>
        <strain evidence="1">JCA_2017</strain>
    </source>
</reference>
<evidence type="ECO:0008006" key="3">
    <source>
        <dbReference type="Google" id="ProtNLM"/>
    </source>
</evidence>
<dbReference type="EMBL" id="QJKJ01012558">
    <property type="protein sequence ID" value="RDX68404.1"/>
    <property type="molecule type" value="Genomic_DNA"/>
</dbReference>
<proteinExistence type="predicted"/>
<sequence length="147" mass="17204">MVIAINNFYDVNELKILLRKKFDIKNLDIAKILGMDIHKNISSRKLWLSKRAIFKRTPLAKAPYSRIVGCLVYFMVSTRLDFIHAISQVYKFMSKLDFNYVGGLNDRRSTTNYEFTFSKKSTIQIIEAMFTTKAKYMKIVKNDKEAL</sequence>
<dbReference type="AlphaFoldDB" id="A0A371EQW6"/>
<comment type="caution">
    <text evidence="1">The sequence shown here is derived from an EMBL/GenBank/DDBJ whole genome shotgun (WGS) entry which is preliminary data.</text>
</comment>
<feature type="non-terminal residue" evidence="1">
    <location>
        <position position="1"/>
    </location>
</feature>
<protein>
    <recommendedName>
        <fullName evidence="3">Reverse transcriptase Ty1/copia-type domain-containing protein</fullName>
    </recommendedName>
</protein>
<dbReference type="Proteomes" id="UP000257109">
    <property type="component" value="Unassembled WGS sequence"/>
</dbReference>